<evidence type="ECO:0000256" key="1">
    <source>
        <dbReference type="ARBA" id="ARBA00022691"/>
    </source>
</evidence>
<dbReference type="Proteomes" id="UP000077469">
    <property type="component" value="Chromosome"/>
</dbReference>
<keyword evidence="4" id="KW-0411">Iron-sulfur</keyword>
<organism evidence="6 7">
    <name type="scientific">Pseudothermotoga hypogea DSM 11164 = NBRC 106472</name>
    <dbReference type="NCBI Taxonomy" id="1123384"/>
    <lineage>
        <taxon>Bacteria</taxon>
        <taxon>Thermotogati</taxon>
        <taxon>Thermotogota</taxon>
        <taxon>Thermotogae</taxon>
        <taxon>Thermotogales</taxon>
        <taxon>Thermotogaceae</taxon>
        <taxon>Pseudothermotoga</taxon>
    </lineage>
</organism>
<keyword evidence="1" id="KW-0949">S-adenosyl-L-methionine</keyword>
<evidence type="ECO:0000313" key="6">
    <source>
        <dbReference type="EMBL" id="AJC73938.1"/>
    </source>
</evidence>
<dbReference type="GO" id="GO:0051536">
    <property type="term" value="F:iron-sulfur cluster binding"/>
    <property type="evidence" value="ECO:0007669"/>
    <property type="project" value="UniProtKB-KW"/>
</dbReference>
<dbReference type="STRING" id="1123384.AJ81_06765"/>
<evidence type="ECO:0000259" key="5">
    <source>
        <dbReference type="PROSITE" id="PS51918"/>
    </source>
</evidence>
<dbReference type="KEGG" id="phy:AJ81_06765"/>
<keyword evidence="7" id="KW-1185">Reference proteome</keyword>
<dbReference type="AlphaFoldDB" id="A0A0X1KRJ6"/>
<evidence type="ECO:0000313" key="7">
    <source>
        <dbReference type="Proteomes" id="UP000077469"/>
    </source>
</evidence>
<dbReference type="GO" id="GO:0016740">
    <property type="term" value="F:transferase activity"/>
    <property type="evidence" value="ECO:0007669"/>
    <property type="project" value="TreeGrafter"/>
</dbReference>
<dbReference type="EMBL" id="CP007141">
    <property type="protein sequence ID" value="AJC73938.1"/>
    <property type="molecule type" value="Genomic_DNA"/>
</dbReference>
<dbReference type="InterPro" id="IPR058240">
    <property type="entry name" value="rSAM_sf"/>
</dbReference>
<evidence type="ECO:0000256" key="4">
    <source>
        <dbReference type="ARBA" id="ARBA00023014"/>
    </source>
</evidence>
<name>A0A0X1KRJ6_9THEM</name>
<dbReference type="PANTHER" id="PTHR43726">
    <property type="entry name" value="3-METHYLORNITHINE SYNTHASE"/>
    <property type="match status" value="1"/>
</dbReference>
<dbReference type="RefSeq" id="WP_031504504.1">
    <property type="nucleotide sequence ID" value="NC_022795.1"/>
</dbReference>
<dbReference type="OrthoDB" id="5495221at2"/>
<dbReference type="Gene3D" id="3.20.20.70">
    <property type="entry name" value="Aldolase class I"/>
    <property type="match status" value="1"/>
</dbReference>
<protein>
    <submittedName>
        <fullName evidence="6">Radical SAM protein</fullName>
    </submittedName>
</protein>
<accession>A0A0X1KRJ6</accession>
<dbReference type="PaxDb" id="1123384-AJ81_06765"/>
<evidence type="ECO:0000256" key="3">
    <source>
        <dbReference type="ARBA" id="ARBA00023004"/>
    </source>
</evidence>
<sequence>MKLRSSAGTLYKLGLRQGPVEQLKTAYLMLDGVCQFNCNYCTHALTVAKLPFLSRVLWPEIEDFPAFLEKLSQSDFERVCIQVVSYREFEKDLLELVEKLKILKKAISVSVRTTDLKFVRQLFSLGIDRIGIAIDVVNRELFRKYRGGSLDRLKRFIEKLATLYPCGVTTHLMVGLGETDRELFETMVWLRDINVETALFAFTPLRGTPLENHPRPPIERYRKIQLARFLIYRGLEEYVEFEGDSIKAFKELPGGFEKAFLTSGCPSCTRPYYNENPLGPLYNVHSEEMLNSLEVKG</sequence>
<dbReference type="InterPro" id="IPR006638">
    <property type="entry name" value="Elp3/MiaA/NifB-like_rSAM"/>
</dbReference>
<dbReference type="Pfam" id="PF04055">
    <property type="entry name" value="Radical_SAM"/>
    <property type="match status" value="1"/>
</dbReference>
<dbReference type="GO" id="GO:0046872">
    <property type="term" value="F:metal ion binding"/>
    <property type="evidence" value="ECO:0007669"/>
    <property type="project" value="UniProtKB-KW"/>
</dbReference>
<gene>
    <name evidence="6" type="ORF">AJ81_06765</name>
</gene>
<dbReference type="InterPro" id="IPR034422">
    <property type="entry name" value="HydE/PylB-like"/>
</dbReference>
<dbReference type="SFLD" id="SFLDS00029">
    <property type="entry name" value="Radical_SAM"/>
    <property type="match status" value="1"/>
</dbReference>
<feature type="domain" description="Radical SAM core" evidence="5">
    <location>
        <begin position="20"/>
        <end position="242"/>
    </location>
</feature>
<dbReference type="PROSITE" id="PS51918">
    <property type="entry name" value="RADICAL_SAM"/>
    <property type="match status" value="1"/>
</dbReference>
<dbReference type="CDD" id="cd01335">
    <property type="entry name" value="Radical_SAM"/>
    <property type="match status" value="1"/>
</dbReference>
<keyword evidence="3" id="KW-0408">Iron</keyword>
<dbReference type="InterPro" id="IPR013785">
    <property type="entry name" value="Aldolase_TIM"/>
</dbReference>
<dbReference type="PATRIC" id="fig|1123384.7.peg.1360"/>
<reference evidence="6 7" key="1">
    <citation type="submission" date="2014-01" db="EMBL/GenBank/DDBJ databases">
        <title>Genome sequencing of Thermotog hypogea.</title>
        <authorList>
            <person name="Zhang X."/>
            <person name="Alvare G."/>
            <person name="Fristensky B."/>
            <person name="Chen L."/>
            <person name="Suen T."/>
            <person name="Chen Q."/>
            <person name="Ma K."/>
        </authorList>
    </citation>
    <scope>NUCLEOTIDE SEQUENCE [LARGE SCALE GENOMIC DNA]</scope>
    <source>
        <strain evidence="6 7">DSM 11164</strain>
    </source>
</reference>
<evidence type="ECO:0000256" key="2">
    <source>
        <dbReference type="ARBA" id="ARBA00022723"/>
    </source>
</evidence>
<dbReference type="InterPro" id="IPR007197">
    <property type="entry name" value="rSAM"/>
</dbReference>
<keyword evidence="2" id="KW-0479">Metal-binding</keyword>
<proteinExistence type="predicted"/>
<dbReference type="SUPFAM" id="SSF102114">
    <property type="entry name" value="Radical SAM enzymes"/>
    <property type="match status" value="1"/>
</dbReference>
<dbReference type="SMART" id="SM00729">
    <property type="entry name" value="Elp3"/>
    <property type="match status" value="1"/>
</dbReference>
<dbReference type="PANTHER" id="PTHR43726:SF1">
    <property type="entry name" value="BIOTIN SYNTHASE"/>
    <property type="match status" value="1"/>
</dbReference>
<dbReference type="SFLD" id="SFLDG01098">
    <property type="entry name" value="Uncharacterised_Radical_SAM_Su"/>
    <property type="match status" value="1"/>
</dbReference>